<keyword evidence="2" id="KW-0596">Phosphopantetheine</keyword>
<dbReference type="PROSITE" id="PS50075">
    <property type="entry name" value="CARRIER"/>
    <property type="match status" value="3"/>
</dbReference>
<dbReference type="CDD" id="cd00833">
    <property type="entry name" value="PKS"/>
    <property type="match status" value="2"/>
</dbReference>
<dbReference type="Pfam" id="PF08659">
    <property type="entry name" value="KR"/>
    <property type="match status" value="2"/>
</dbReference>
<dbReference type="Gene3D" id="1.10.1200.10">
    <property type="entry name" value="ACP-like"/>
    <property type="match status" value="3"/>
</dbReference>
<dbReference type="Gene3D" id="3.10.129.110">
    <property type="entry name" value="Polyketide synthase dehydratase"/>
    <property type="match status" value="2"/>
</dbReference>
<dbReference type="Gene3D" id="3.40.47.10">
    <property type="match status" value="2"/>
</dbReference>
<name>A0A173G4M5_9ACTN</name>
<dbReference type="FunFam" id="3.40.366.10:FF:000002">
    <property type="entry name" value="Probable polyketide synthase 2"/>
    <property type="match status" value="1"/>
</dbReference>
<keyword evidence="7" id="KW-0012">Acyltransferase</keyword>
<feature type="active site" description="Proton acceptor; for dehydratase activity" evidence="8">
    <location>
        <position position="1047"/>
    </location>
</feature>
<dbReference type="PANTHER" id="PTHR43775:SF51">
    <property type="entry name" value="INACTIVE PHENOLPHTHIOCEROL SYNTHESIS POLYKETIDE SYNTHASE TYPE I PKS1-RELATED"/>
    <property type="match status" value="1"/>
</dbReference>
<dbReference type="SUPFAM" id="SSF53901">
    <property type="entry name" value="Thiolase-like"/>
    <property type="match status" value="2"/>
</dbReference>
<dbReference type="InterPro" id="IPR020841">
    <property type="entry name" value="PKS_Beta-ketoAc_synthase_dom"/>
</dbReference>
<dbReference type="InterPro" id="IPR018201">
    <property type="entry name" value="Ketoacyl_synth_AS"/>
</dbReference>
<dbReference type="InterPro" id="IPR014031">
    <property type="entry name" value="Ketoacyl_synth_C"/>
</dbReference>
<dbReference type="Pfam" id="PF14765">
    <property type="entry name" value="PS-DH"/>
    <property type="match status" value="2"/>
</dbReference>
<dbReference type="Gene3D" id="3.40.366.10">
    <property type="entry name" value="Malonyl-Coenzyme A Acyl Carrier Protein, domain 2"/>
    <property type="match status" value="2"/>
</dbReference>
<dbReference type="Pfam" id="PF22953">
    <property type="entry name" value="SpnB_Rossmann"/>
    <property type="match status" value="2"/>
</dbReference>
<dbReference type="InterPro" id="IPR014043">
    <property type="entry name" value="Acyl_transferase_dom"/>
</dbReference>
<feature type="domain" description="Carrier" evidence="10">
    <location>
        <begin position="1720"/>
        <end position="1795"/>
    </location>
</feature>
<dbReference type="PROSITE" id="PS00012">
    <property type="entry name" value="PHOSPHOPANTETHEINE"/>
    <property type="match status" value="2"/>
</dbReference>
<dbReference type="GO" id="GO:0004315">
    <property type="term" value="F:3-oxoacyl-[acyl-carrier-protein] synthase activity"/>
    <property type="evidence" value="ECO:0007669"/>
    <property type="project" value="InterPro"/>
</dbReference>
<dbReference type="SMART" id="SM00826">
    <property type="entry name" value="PKS_DH"/>
    <property type="match status" value="2"/>
</dbReference>
<evidence type="ECO:0000259" key="10">
    <source>
        <dbReference type="PROSITE" id="PS50075"/>
    </source>
</evidence>
<dbReference type="InterPro" id="IPR055123">
    <property type="entry name" value="SpnB-like_Rossmann"/>
</dbReference>
<keyword evidence="5" id="KW-0045">Antibiotic biosynthesis</keyword>
<dbReference type="PROSITE" id="PS52004">
    <property type="entry name" value="KS3_2"/>
    <property type="match status" value="2"/>
</dbReference>
<evidence type="ECO:0000256" key="4">
    <source>
        <dbReference type="ARBA" id="ARBA00022679"/>
    </source>
</evidence>
<dbReference type="FunFam" id="1.10.1200.10:FF:000007">
    <property type="entry name" value="Probable polyketide synthase pks17"/>
    <property type="match status" value="2"/>
</dbReference>
<dbReference type="InterPro" id="IPR016039">
    <property type="entry name" value="Thiolase-like"/>
</dbReference>
<dbReference type="PANTHER" id="PTHR43775">
    <property type="entry name" value="FATTY ACID SYNTHASE"/>
    <property type="match status" value="1"/>
</dbReference>
<dbReference type="Pfam" id="PF00109">
    <property type="entry name" value="ketoacyl-synt"/>
    <property type="match status" value="2"/>
</dbReference>
<dbReference type="SMART" id="SM00827">
    <property type="entry name" value="PKS_AT"/>
    <property type="match status" value="2"/>
</dbReference>
<dbReference type="InterPro" id="IPR001227">
    <property type="entry name" value="Ac_transferase_dom_sf"/>
</dbReference>
<dbReference type="InterPro" id="IPR057326">
    <property type="entry name" value="KR_dom"/>
</dbReference>
<dbReference type="Pfam" id="PF00550">
    <property type="entry name" value="PP-binding"/>
    <property type="match status" value="3"/>
</dbReference>
<dbReference type="GO" id="GO:0006633">
    <property type="term" value="P:fatty acid biosynthetic process"/>
    <property type="evidence" value="ECO:0007669"/>
    <property type="project" value="InterPro"/>
</dbReference>
<feature type="domain" description="Carrier" evidence="10">
    <location>
        <begin position="3448"/>
        <end position="3523"/>
    </location>
</feature>
<dbReference type="GO" id="GO:0031177">
    <property type="term" value="F:phosphopantetheine binding"/>
    <property type="evidence" value="ECO:0007669"/>
    <property type="project" value="InterPro"/>
</dbReference>
<feature type="region of interest" description="C-terminal hotdog fold" evidence="8">
    <location>
        <begin position="2837"/>
        <end position="2984"/>
    </location>
</feature>
<sequence>MNESSSDSALARLLAATAPSEHRRVVLDLVHAHASAALRAARPDAPGTLDLTLPFAGLGFDSLAAVDLHRRLSAETGLDLPVTLVYEHPTPVALADRLLAGALGDAAARPAPVPAAAAAGPADEPVAVVGIGCRFPGGIDSPEELWRLLAEGGEVLSGFPEDRGWDLENLFDDDPEAPGRSYVRAGGFLDTATGFDADFFGISPREAPAMDPQQRLVLETAWEALERAGIDPTGLRGSAAGMFFGAEVQEYGPRLHDAPDGLDAYLLTGNAPSVISGRVAYVLGTEGPAVTVDTACSASLVAIHLACQSLRQGESSLALAGGVAVMGGPGVFTAFSRQRGLARDGRCKAFAAAADGTGFAEGAGVLVLERLSDARRNGHRVLAVVRGSAVNQDGASNGLTAPSGAAQQRLIRQALANSGLTAAEVDAVDAHGTGTTLGDPIEAHALLATYGQERDGGAPLLLGSVKSNLGHTQGAAGVAGVIKMVLAMRHGHLPRTLHVDAPSPHIDWASGAVELLTEDRPWPETGRPRRAGISSFGVSGTNAHLIVEHPEEDTADAEPAGPAPADEDAPGVLPFLLSARGEQALRAQASALLPLAAEAPLADIALSLATTRAALPHRAAIVTADRGELQDALADLASGTAPTGVAGPGGLAFLFTGQGSQRLAMGRGLAGAFPAYADALDEACAYLDMQLQPPLSDVLFAEAGTPEAARLHDTEYAQPALFAVEVALFRLLESWGVRPDYLAGHSVGEIAAAHVAGVLTLEDAAILVAARGRLMQELPAGGAMVAVQAAEADVTPLLTPRTGIAAVNGPASVVISGDGDEVARIAEVLAGRGHRTKRLQVSHAFHSPLMEPVLAEFRRVAQVLTYATPRIPVVSTVTGALTTGELCSPDHWVEHVRARVRFHDAVRGLEEAGVRTFLELGPDGVLSAMGEECAENTGLAFTPLLRRDRPEEHEAVSALALAHARGVPVDWARFHAGRGGRRIDLPTYRFQRKRFWLEPGSVGADATGLGQLPAGHPLLGAVVAVGADEAVLTGRLSLRTHPWLADHAISGRVLFPGTAFVELALRAGDHVGAGTLEELTLGAPLELPADGGVAVQVAVGAPDASGRHPLTVHSRPDGAEPGAWTRHATGVLAATAAPPEAPLATWPPEGAEPLGLDGVYADLAAQGYGYGPAFQGLRAAWRHGDDICAEVALDPATAADAPGFGLHPALLDAALHAADLGEQARPEVLVPFAWSDVRLHATGASAVRVRISRDGKDTLSLRLADATGAPVATIGGLTSRPVPDAEPLYAIRPVPAARPAQAPPLSTAALSDVLDGAWAGPVPDAVVHRAGDHDGDFATAGLAAAGEALRALQAWLPDDRCAAARLVVVTSAGPAHAPVRGLVRSAQAENPGRFVLLEHDGPHTAPSDADLSAALATGEPELTLSGGELHVPRLTAVQPARGAAPDWGTVLITGGTGGLGGILARHLVRTHGVRSLVLAGRRGSAPALEAELAALGADVTTVACDMGDRTAVEHLLAAHPVDSVVHAAGTVHDGVIGSLTGELLAEVFRAKAEGAWHLHELTRGRDLKAFVLFSSLAAVLDGAGQGNYAAANAFLDALADHRASLGLPVTALSWGLWATDAGMGADLDATALARIAQYGLPGLSAERSLRLFDAAVRSGKPRLVPAEIDAAAVRDRPGGIPPLLSGLVRPLARRAAAAQAPAPPTVGGALAALPAAERDRTLLELVRTEVAAVLRHDGAAAVDPARAFTETGFDSLAAVELRNRLNTATGLRLPATLVFDHPTPQILAGHIRDTLFGTAQETLPQPTELPAAADEPIAIVGMSCRYPGGVRSPEELWQLVADGVDAIAAFPGDRGWDADALYDPEPGTPGKTYAREGGFLYDAAEFDADFFGISPREAVAMDPQQRLLLEVSWEALEQAGIDPAAVRGSRTGVFAGVMYHDYGTWLTDVPEDVAAHFGNGNLGSVVSGRVAYALGLEGPAVTVDTACSSSLVTLHLAAQALRQGECSLALAGGVTVMSTPDTFVDFSRQRGLAADGRCKSFAAAADGTGWGEGVGVLVVERLSDARRNGHRVLAVLRGSAINSDGASNGLTAPNGPSQQRVIRAALSGAGLTAADVDAVEAHGTGTTLGDPIEAQALLATYGQERPADRPLRLGSIKSNIGHTQAAAGVAGVIKMVMAMRHGVLPRTLHVDAPSEQVDWSAGAVDLLTEARPWERDGRPRRAGVSSFGISGTNAHVILEEPAAEEAVPEAETGPGQAPAPALVALPVSARGTAALRDQAARLLPLTGTDVADLGLALATARTAHRDRAVILAADRGEAEAGLAALAQGTSAPGLVTGSVTEGGLAFLFSGQGSQRIGMGRELYEAFPVFAEHFDRAAALLDKSLERPLTDVLFGDPGDASERAGLLERTACTQAALFATEVALFRLLESFGLRPDRLAGHSVGEFAAAHVAGVWSLEDAVAAVSARGRLMQALPEGGAMVAVRAAEDEVAPLLDERMSIAAVNGPRSVVVSGDADAVLALAEGFDRPKRLRVSHAFHSHHMDAMLAEFGEVMAGLTAADPVIPLVSTLTGRPAGGAELRSPQYWVRHVRETVRFADAVAALEAQGVTTFLELGPDAVLAAMGRDCTDGAEFVAVARKDRPEVRELLGALARVHTRGAGVDWSVLHGGRTGRTVDLPTYAFQHRRFWLDVPARKGDAGGLGQTPLDHPLVGAEIRMAASGGVMLTGRLSLATHPVLAEHAVLGTVLLPGAALVGLAIRAGDLTGRPVLEELTLEAPLVIPQRGAVQLQVVAQDGTAEIFSRPEGAEPGAGWTRNATALLTDREGPRPQPLAAWPPPGAAPVDTAGLYDRLQAEGFAYGPVFRGVRAVWRRGEELFAELALPAPAGAEAAAYGLHPALLDAALHVTSLFDDGTAQDDGRVRLPFAWEDVALHAGGASAARVRLSRTAGESGAAAGAVRIELADPSGRPLATIGSYATRPVAAGRLTAGHDALFAVKQVPLPLPQASAGSGGDRRFAVLGTDDLGVGLPASPDLASLAAAAPDVVLLPVRPDSGDVPAAVRSALHGVLGVLQEWAADERFAAAKLVVLSGTGLAGAPVGGLVRAAQAEDPGRIVLAATGDEPPSLAALAAALDSGEPEVVLRDGEVLVPRLAPAAAADGAPGEPDAAPDWGTTLITGGTGGLGALVARHLVQRHGVRSLVLAGRRGPGAPGARQLQEELAGLGAQARVVACDVADRAALAALLAEHPVRSVVHTAGVLDDGLIGSLTPARIDAVLAPKADAAWHLHELTQGQDLANFVLFSSAAGTLDATGQGNYAAANVFLDALAAHRRAAGLPAVSLAWGLWDQPGGMGGQLDEADRQRIARAGIGALDPADGLALLDAALLTGAATLVPVKLDLAALRRRADDVPAVLRGLVAAPPRREASGGSGAADAGGAPLALRLETLPAADHDHAVLEAVRAEVAAVLGHDGAASVEPRRAFTELGFDSLAAVELRNRLNAVSGLRLPSTMIFDYATPAALAGHLLTRLVPDRPEAGAAPAAEADDARLRDLLAGIPLARIRAAGLLDSLLELSGPDTAAGPAPDTAAGPAPDPGPGPDDDAAAAADRSLPDIKSMNIADLVRTALDRSDAK</sequence>
<feature type="domain" description="Carrier" evidence="10">
    <location>
        <begin position="24"/>
        <end position="102"/>
    </location>
</feature>
<feature type="region of interest" description="N-terminal hotdog fold" evidence="8">
    <location>
        <begin position="2706"/>
        <end position="2825"/>
    </location>
</feature>
<feature type="compositionally biased region" description="Low complexity" evidence="9">
    <location>
        <begin position="3571"/>
        <end position="3584"/>
    </location>
</feature>
<dbReference type="InterPro" id="IPR036736">
    <property type="entry name" value="ACP-like_sf"/>
</dbReference>
<evidence type="ECO:0000256" key="9">
    <source>
        <dbReference type="SAM" id="MobiDB-lite"/>
    </source>
</evidence>
<dbReference type="InterPro" id="IPR006162">
    <property type="entry name" value="Ppantetheine_attach_site"/>
</dbReference>
<evidence type="ECO:0000256" key="6">
    <source>
        <dbReference type="ARBA" id="ARBA00023268"/>
    </source>
</evidence>
<dbReference type="InterPro" id="IPR050091">
    <property type="entry name" value="PKS_NRPS_Biosynth_Enz"/>
</dbReference>
<evidence type="ECO:0000259" key="12">
    <source>
        <dbReference type="PROSITE" id="PS52019"/>
    </source>
</evidence>
<evidence type="ECO:0000259" key="11">
    <source>
        <dbReference type="PROSITE" id="PS52004"/>
    </source>
</evidence>
<dbReference type="InterPro" id="IPR016035">
    <property type="entry name" value="Acyl_Trfase/lysoPLipase"/>
</dbReference>
<dbReference type="InterPro" id="IPR032821">
    <property type="entry name" value="PKS_assoc"/>
</dbReference>
<dbReference type="Pfam" id="PF16197">
    <property type="entry name" value="KAsynt_C_assoc"/>
    <property type="match status" value="2"/>
</dbReference>
<dbReference type="InterPro" id="IPR049900">
    <property type="entry name" value="PKS_mFAS_DH"/>
</dbReference>
<dbReference type="SUPFAM" id="SSF55048">
    <property type="entry name" value="Probable ACP-binding domain of malonyl-CoA ACP transacylase"/>
    <property type="match status" value="2"/>
</dbReference>
<dbReference type="InterPro" id="IPR014030">
    <property type="entry name" value="Ketoacyl_synth_N"/>
</dbReference>
<dbReference type="InterPro" id="IPR009081">
    <property type="entry name" value="PP-bd_ACP"/>
</dbReference>
<evidence type="ECO:0000256" key="1">
    <source>
        <dbReference type="ARBA" id="ARBA00004792"/>
    </source>
</evidence>
<dbReference type="GO" id="GO:0004312">
    <property type="term" value="F:fatty acid synthase activity"/>
    <property type="evidence" value="ECO:0007669"/>
    <property type="project" value="TreeGrafter"/>
</dbReference>
<reference evidence="13" key="1">
    <citation type="submission" date="2016-05" db="EMBL/GenBank/DDBJ databases">
        <title>Streptomyces sp. SD85 biosynthetic gene cluster for sceliphrolactam.</title>
        <authorList>
            <person name="Low Z.J."/>
            <person name="Pang L.M."/>
            <person name="Cheang Q.W."/>
            <person name="Liang Z.-X."/>
        </authorList>
    </citation>
    <scope>NUCLEOTIDE SEQUENCE</scope>
    <source>
        <strain evidence="13">SD85</strain>
    </source>
</reference>
<protein>
    <submittedName>
        <fullName evidence="13">SceN</fullName>
    </submittedName>
</protein>
<evidence type="ECO:0000256" key="2">
    <source>
        <dbReference type="ARBA" id="ARBA00022450"/>
    </source>
</evidence>
<dbReference type="Pfam" id="PF00698">
    <property type="entry name" value="Acyl_transf_1"/>
    <property type="match status" value="2"/>
</dbReference>
<dbReference type="CDD" id="cd08956">
    <property type="entry name" value="KR_3_FAS_SDR_x"/>
    <property type="match status" value="2"/>
</dbReference>
<keyword evidence="4" id="KW-0808">Transferase</keyword>
<dbReference type="InterPro" id="IPR049551">
    <property type="entry name" value="PKS_DH_C"/>
</dbReference>
<dbReference type="Gene3D" id="3.30.70.3290">
    <property type="match status" value="2"/>
</dbReference>
<organism evidence="13">
    <name type="scientific">Streptomyces sp. SD85</name>
    <dbReference type="NCBI Taxonomy" id="1849710"/>
    <lineage>
        <taxon>Bacteria</taxon>
        <taxon>Bacillati</taxon>
        <taxon>Actinomycetota</taxon>
        <taxon>Actinomycetes</taxon>
        <taxon>Kitasatosporales</taxon>
        <taxon>Streptomycetaceae</taxon>
        <taxon>Streptomyces</taxon>
    </lineage>
</organism>
<evidence type="ECO:0000256" key="7">
    <source>
        <dbReference type="ARBA" id="ARBA00023315"/>
    </source>
</evidence>
<dbReference type="InterPro" id="IPR049552">
    <property type="entry name" value="PKS_DH_N"/>
</dbReference>
<dbReference type="InterPro" id="IPR013968">
    <property type="entry name" value="PKS_KR"/>
</dbReference>
<feature type="domain" description="PKS/mFAS DH" evidence="12">
    <location>
        <begin position="1016"/>
        <end position="1288"/>
    </location>
</feature>
<evidence type="ECO:0000256" key="5">
    <source>
        <dbReference type="ARBA" id="ARBA00023194"/>
    </source>
</evidence>
<dbReference type="SUPFAM" id="SSF51735">
    <property type="entry name" value="NAD(P)-binding Rossmann-fold domains"/>
    <property type="match status" value="4"/>
</dbReference>
<keyword evidence="3" id="KW-0597">Phosphoprotein</keyword>
<dbReference type="InterPro" id="IPR036291">
    <property type="entry name" value="NAD(P)-bd_dom_sf"/>
</dbReference>
<dbReference type="PROSITE" id="PS52019">
    <property type="entry name" value="PKS_MFAS_DH"/>
    <property type="match status" value="2"/>
</dbReference>
<dbReference type="SMART" id="SM01294">
    <property type="entry name" value="PKS_PP_betabranch"/>
    <property type="match status" value="2"/>
</dbReference>
<evidence type="ECO:0000256" key="3">
    <source>
        <dbReference type="ARBA" id="ARBA00022553"/>
    </source>
</evidence>
<dbReference type="SMART" id="SM00825">
    <property type="entry name" value="PKS_KS"/>
    <property type="match status" value="2"/>
</dbReference>
<dbReference type="SUPFAM" id="SSF52151">
    <property type="entry name" value="FabD/lysophospholipase-like"/>
    <property type="match status" value="2"/>
</dbReference>
<feature type="active site" description="Proton acceptor; for dehydratase activity" evidence="8">
    <location>
        <position position="2738"/>
    </location>
</feature>
<dbReference type="Gene3D" id="3.40.50.720">
    <property type="entry name" value="NAD(P)-binding Rossmann-like Domain"/>
    <property type="match status" value="2"/>
</dbReference>
<feature type="region of interest" description="C-terminal hotdog fold" evidence="8">
    <location>
        <begin position="1151"/>
        <end position="1288"/>
    </location>
</feature>
<dbReference type="FunFam" id="3.40.47.10:FF:000019">
    <property type="entry name" value="Polyketide synthase type I"/>
    <property type="match status" value="2"/>
</dbReference>
<feature type="active site" description="Proton donor; for dehydratase activity" evidence="8">
    <location>
        <position position="2898"/>
    </location>
</feature>
<comment type="pathway">
    <text evidence="1">Antibiotic biosynthesis.</text>
</comment>
<evidence type="ECO:0000256" key="8">
    <source>
        <dbReference type="PROSITE-ProRule" id="PRU01363"/>
    </source>
</evidence>
<dbReference type="SMART" id="SM00822">
    <property type="entry name" value="PKS_KR"/>
    <property type="match status" value="2"/>
</dbReference>
<dbReference type="Pfam" id="PF21089">
    <property type="entry name" value="PKS_DH_N"/>
    <property type="match status" value="2"/>
</dbReference>
<dbReference type="SUPFAM" id="SSF47336">
    <property type="entry name" value="ACP-like"/>
    <property type="match status" value="3"/>
</dbReference>
<dbReference type="InterPro" id="IPR020806">
    <property type="entry name" value="PKS_PP-bd"/>
</dbReference>
<dbReference type="InterPro" id="IPR042104">
    <property type="entry name" value="PKS_dehydratase_sf"/>
</dbReference>
<dbReference type="GO" id="GO:0033068">
    <property type="term" value="P:macrolide biosynthetic process"/>
    <property type="evidence" value="ECO:0007669"/>
    <property type="project" value="UniProtKB-ARBA"/>
</dbReference>
<dbReference type="EMBL" id="KX230849">
    <property type="protein sequence ID" value="ANH11409.1"/>
    <property type="molecule type" value="Genomic_DNA"/>
</dbReference>
<accession>A0A173G4M5</accession>
<feature type="domain" description="PKS/mFAS DH" evidence="12">
    <location>
        <begin position="2706"/>
        <end position="2984"/>
    </location>
</feature>
<dbReference type="Pfam" id="PF02801">
    <property type="entry name" value="Ketoacyl-synt_C"/>
    <property type="match status" value="2"/>
</dbReference>
<keyword evidence="6" id="KW-0511">Multifunctional enzyme</keyword>
<feature type="region of interest" description="Disordered" evidence="9">
    <location>
        <begin position="3571"/>
        <end position="3605"/>
    </location>
</feature>
<feature type="domain" description="Ketosynthase family 3 (KS3)" evidence="11">
    <location>
        <begin position="1814"/>
        <end position="2240"/>
    </location>
</feature>
<feature type="region of interest" description="N-terminal hotdog fold" evidence="8">
    <location>
        <begin position="1016"/>
        <end position="1139"/>
    </location>
</feature>
<feature type="active site" description="Proton donor; for dehydratase activity" evidence="8">
    <location>
        <position position="1212"/>
    </location>
</feature>
<dbReference type="SMART" id="SM00823">
    <property type="entry name" value="PKS_PP"/>
    <property type="match status" value="3"/>
</dbReference>
<dbReference type="InterPro" id="IPR016036">
    <property type="entry name" value="Malonyl_transacylase_ACP-bd"/>
</dbReference>
<feature type="domain" description="Ketosynthase family 3 (KS3)" evidence="11">
    <location>
        <begin position="123"/>
        <end position="549"/>
    </location>
</feature>
<proteinExistence type="predicted"/>
<dbReference type="PROSITE" id="PS00606">
    <property type="entry name" value="KS3_1"/>
    <property type="match status" value="2"/>
</dbReference>
<dbReference type="InterPro" id="IPR020807">
    <property type="entry name" value="PKS_DH"/>
</dbReference>
<evidence type="ECO:0000313" key="13">
    <source>
        <dbReference type="EMBL" id="ANH11409.1"/>
    </source>
</evidence>